<evidence type="ECO:0000313" key="5">
    <source>
        <dbReference type="Proteomes" id="UP001054902"/>
    </source>
</evidence>
<protein>
    <submittedName>
        <fullName evidence="4">Uncharacterized protein</fullName>
    </submittedName>
</protein>
<comment type="caution">
    <text evidence="4">The sequence shown here is derived from an EMBL/GenBank/DDBJ whole genome shotgun (WGS) entry which is preliminary data.</text>
</comment>
<feature type="compositionally biased region" description="Polar residues" evidence="2">
    <location>
        <begin position="831"/>
        <end position="842"/>
    </location>
</feature>
<feature type="region of interest" description="Disordered" evidence="2">
    <location>
        <begin position="1278"/>
        <end position="1297"/>
    </location>
</feature>
<dbReference type="Proteomes" id="UP001054902">
    <property type="component" value="Unassembled WGS sequence"/>
</dbReference>
<feature type="signal peptide" evidence="3">
    <location>
        <begin position="1"/>
        <end position="17"/>
    </location>
</feature>
<accession>A0AAD3H0B1</accession>
<feature type="compositionally biased region" description="Low complexity" evidence="2">
    <location>
        <begin position="1278"/>
        <end position="1290"/>
    </location>
</feature>
<organism evidence="4 5">
    <name type="scientific">Chaetoceros tenuissimus</name>
    <dbReference type="NCBI Taxonomy" id="426638"/>
    <lineage>
        <taxon>Eukaryota</taxon>
        <taxon>Sar</taxon>
        <taxon>Stramenopiles</taxon>
        <taxon>Ochrophyta</taxon>
        <taxon>Bacillariophyta</taxon>
        <taxon>Coscinodiscophyceae</taxon>
        <taxon>Chaetocerotophycidae</taxon>
        <taxon>Chaetocerotales</taxon>
        <taxon>Chaetocerotaceae</taxon>
        <taxon>Chaetoceros</taxon>
    </lineage>
</organism>
<feature type="region of interest" description="Disordered" evidence="2">
    <location>
        <begin position="1159"/>
        <end position="1241"/>
    </location>
</feature>
<feature type="compositionally biased region" description="Polar residues" evidence="2">
    <location>
        <begin position="875"/>
        <end position="891"/>
    </location>
</feature>
<keyword evidence="3" id="KW-0732">Signal</keyword>
<evidence type="ECO:0000256" key="2">
    <source>
        <dbReference type="SAM" id="MobiDB-lite"/>
    </source>
</evidence>
<feature type="compositionally biased region" description="Low complexity" evidence="2">
    <location>
        <begin position="1215"/>
        <end position="1236"/>
    </location>
</feature>
<keyword evidence="5" id="KW-1185">Reference proteome</keyword>
<feature type="region of interest" description="Disordered" evidence="2">
    <location>
        <begin position="498"/>
        <end position="522"/>
    </location>
</feature>
<keyword evidence="1" id="KW-0175">Coiled coil</keyword>
<feature type="region of interest" description="Disordered" evidence="2">
    <location>
        <begin position="740"/>
        <end position="773"/>
    </location>
</feature>
<feature type="compositionally biased region" description="Polar residues" evidence="2">
    <location>
        <begin position="936"/>
        <end position="955"/>
    </location>
</feature>
<feature type="coiled-coil region" evidence="1">
    <location>
        <begin position="1025"/>
        <end position="1066"/>
    </location>
</feature>
<feature type="compositionally biased region" description="Acidic residues" evidence="2">
    <location>
        <begin position="740"/>
        <end position="749"/>
    </location>
</feature>
<proteinExistence type="predicted"/>
<evidence type="ECO:0000313" key="4">
    <source>
        <dbReference type="EMBL" id="GFH45635.1"/>
    </source>
</evidence>
<evidence type="ECO:0000256" key="1">
    <source>
        <dbReference type="SAM" id="Coils"/>
    </source>
</evidence>
<feature type="compositionally biased region" description="Polar residues" evidence="2">
    <location>
        <begin position="1159"/>
        <end position="1170"/>
    </location>
</feature>
<feature type="chain" id="PRO_5042192932" evidence="3">
    <location>
        <begin position="18"/>
        <end position="1865"/>
    </location>
</feature>
<gene>
    <name evidence="4" type="ORF">CTEN210_02109</name>
</gene>
<reference evidence="4 5" key="1">
    <citation type="journal article" date="2021" name="Sci. Rep.">
        <title>The genome of the diatom Chaetoceros tenuissimus carries an ancient integrated fragment of an extant virus.</title>
        <authorList>
            <person name="Hongo Y."/>
            <person name="Kimura K."/>
            <person name="Takaki Y."/>
            <person name="Yoshida Y."/>
            <person name="Baba S."/>
            <person name="Kobayashi G."/>
            <person name="Nagasaki K."/>
            <person name="Hano T."/>
            <person name="Tomaru Y."/>
        </authorList>
    </citation>
    <scope>NUCLEOTIDE SEQUENCE [LARGE SCALE GENOMIC DNA]</scope>
    <source>
        <strain evidence="4 5">NIES-3715</strain>
    </source>
</reference>
<sequence>MKLTIALLVLTFNESIGFSPTRSRPTFGIHSKSFQLNSFTNNYLDSLSSSAKNAIDNLESKFPSNAKNAIDNLEESLSSSTTHLIGDVTNSLSSSAKHLIDDVDIPPIPSSAKNIVENVENSIASSAKHAMENYSSHDMQKLLDSITTTTKSITTSRFSLDPALIDAKVLAASKFLEDMLPPAMQELKTKKYDFSNYFDEDGKSKIQVRSDSYFDADGNVVQSRFANVDEKSATTNDIPNSVQSEEITYEETQLGGDGQNMKDIGNNEMQSDSSDGKVVQQALEDPVVEDPYSIQTVESNSEISTQTPTTDGDNLNIQTEEIDPSVPEFKPETINNLDQQGQEMTQTVEESITTEDVMSGNEVTITNEPQIPDIDVHIEETTPENIVQQVLETDTTSSETQMEPAEVDQADTVSVEDNTQAPTIEDNTQSMEDADAILDVDAMSIETQMEPTEIDQTDTASVEETSLQDNIQSMEDAEAMPDVESISTETQMEPVEVDQADTASVEETSLQDNIQSMEDADTMPDVESISTETQMEPAEVDQADTVVAEDNIESSALEDNIQSMEDADTMPDVESISTETQMEPVEVDQADTVSIEETSPEVNIQSMEDADTMPDVESISTETQMEPAEVDQADTVVAEDNIESSALEDNIQSMEDADTMPDVESISTETQMEPVEVDQADTASVEETSLQDNIQSMEDAEAIPDVESISTETQMEPVEVDQAATVVAEDNIQASILEDSIDSAEDCTAEGDPSSVDNIQTGEEVGSLNELSDDTLQKPALEDMVQAGDETMTDADPIIVEKETEFADAEESIQNPNLEDIIQAGDDGDPNVNSFDTETQIGTPVVEDQSDLPQLEDNIMRVNSEDAAPPLLSNEGDSSQELQSENGFIQTTEEELDIDSMYVDKKSIDKSSETEDIFQMEQPVEESKIESDLENTDTSTDTSAYAESSASTVDEQSGVPDVETISQEPPLEEDFFESPEVPAVEFDSASENNMMQATENKFGSDLFDSNFDQNSAIDEFNPSDIDDSIAELDRRLAELQAEQEELERMAKQLVSQMKENINLETNSIEMFASDITSAESADATNIVNAIYNQDNTVTVSHSSTTSTLDANFENMKQNFPNMFQEFEVGNSFIDPNAAPALERATDVAALVASEAIVTESSGSMNENSSPRNDDNVLNDFGDDMFSAESPSVDEVMSSSTPATANEVEVPTDTMQPTTSAGQTSTSQKSSTLESSQNESFDVENSAMEKIDADINRNLEANGGTDNFNVPEVVETTSTDAVVSSSSPDTSIELESSRTMSVQDSIIAPSEEIRASTESQVIDKNPIENIAADVKATLETESENTDNIINVGKQVSKKIGDLNLPEAGEKIGNSVGKMKSKANKMEYDFSIDSGVQDQIPNAPSLKRIKLPEVTENSNKALTSMKEKFESVQGKVSKPFEEVQENFNTFKARNNAAFNLDQKVEKLKNNKITEEADQSFIGPIKEKIQNSLQSTREQDLAKQIEGALSNNLKKVDGTLSDNLKKVEGTLTGNLKQVEGTVSGNLKQVEGTLSSNVNQLEGAFSSNLKQVEKAVETNIKQVEGAITDDVSVINSKSSEILGKVADSEFVQQTSKLTKEVAESEAVKTGVKVAKDVGTTSAKAISTAVESEAVKGVTASLRSTADSITIRDIGNAFIAAIKFIGVLVLKILDSILETCNQESVAELFEDTRSAISNTATSIGKSLNEFTINGFDGESFSDVLRDIAGIVVQFTTAIGAIFTNILDIILEQSGADENASELLHHIQDSFVSLFQNIGDTSILEVIENIVGLVVAVANVIANLLSTGKDSVDAAITINGDVASGTDKLATLMESVGTEIVSSMDSINIPL</sequence>
<feature type="compositionally biased region" description="Polar residues" evidence="2">
    <location>
        <begin position="501"/>
        <end position="516"/>
    </location>
</feature>
<feature type="compositionally biased region" description="Polar residues" evidence="2">
    <location>
        <begin position="591"/>
        <end position="606"/>
    </location>
</feature>
<name>A0AAD3H0B1_9STRA</name>
<feature type="compositionally biased region" description="Basic and acidic residues" evidence="2">
    <location>
        <begin position="902"/>
        <end position="913"/>
    </location>
</feature>
<evidence type="ECO:0000256" key="3">
    <source>
        <dbReference type="SAM" id="SignalP"/>
    </source>
</evidence>
<feature type="region of interest" description="Disordered" evidence="2">
    <location>
        <begin position="576"/>
        <end position="611"/>
    </location>
</feature>
<dbReference type="EMBL" id="BLLK01000022">
    <property type="protein sequence ID" value="GFH45635.1"/>
    <property type="molecule type" value="Genomic_DNA"/>
</dbReference>
<feature type="region of interest" description="Disordered" evidence="2">
    <location>
        <begin position="806"/>
        <end position="963"/>
    </location>
</feature>